<keyword evidence="4 10" id="KW-0547">Nucleotide-binding</keyword>
<dbReference type="GO" id="GO:0016887">
    <property type="term" value="F:ATP hydrolysis activity"/>
    <property type="evidence" value="ECO:0007669"/>
    <property type="project" value="InterPro"/>
</dbReference>
<feature type="binding site" evidence="11">
    <location>
        <position position="171"/>
    </location>
    <ligand>
        <name>ATP</name>
        <dbReference type="ChEBI" id="CHEBI:30616"/>
    </ligand>
</feature>
<comment type="similarity">
    <text evidence="2 10">Belongs to the heat shock protein 90 family.</text>
</comment>
<dbReference type="FunFam" id="3.30.565.10:FF:000009">
    <property type="entry name" value="Molecular chaperone HtpG"/>
    <property type="match status" value="1"/>
</dbReference>
<evidence type="ECO:0000313" key="13">
    <source>
        <dbReference type="EMBL" id="HIZ90089.1"/>
    </source>
</evidence>
<dbReference type="EMBL" id="DXAQ01000134">
    <property type="protein sequence ID" value="HIZ90089.1"/>
    <property type="molecule type" value="Genomic_DNA"/>
</dbReference>
<evidence type="ECO:0000256" key="8">
    <source>
        <dbReference type="ARBA" id="ARBA00058590"/>
    </source>
</evidence>
<feature type="binding site" evidence="11">
    <location>
        <begin position="98"/>
        <end position="99"/>
    </location>
    <ligand>
        <name>ATP</name>
        <dbReference type="ChEBI" id="CHEBI:30616"/>
    </ligand>
</feature>
<dbReference type="InterPro" id="IPR037196">
    <property type="entry name" value="HSP90_C"/>
</dbReference>
<dbReference type="PANTHER" id="PTHR11528">
    <property type="entry name" value="HEAT SHOCK PROTEIN 90 FAMILY MEMBER"/>
    <property type="match status" value="1"/>
</dbReference>
<evidence type="ECO:0000256" key="3">
    <source>
        <dbReference type="ARBA" id="ARBA00022490"/>
    </source>
</evidence>
<dbReference type="Gene3D" id="3.30.230.80">
    <property type="match status" value="1"/>
</dbReference>
<dbReference type="AlphaFoldDB" id="A0A9D2GVD9"/>
<feature type="binding site" evidence="11">
    <location>
        <position position="83"/>
    </location>
    <ligand>
        <name>ATP</name>
        <dbReference type="ChEBI" id="CHEBI:30616"/>
    </ligand>
</feature>
<dbReference type="Gene3D" id="3.40.50.11260">
    <property type="match status" value="1"/>
</dbReference>
<feature type="region of interest" description="A; substrate-binding" evidence="10">
    <location>
        <begin position="1"/>
        <end position="340"/>
    </location>
</feature>
<keyword evidence="6 10" id="KW-0346">Stress response</keyword>
<name>A0A9D2GVD9_9BACT</name>
<dbReference type="Pfam" id="PF00183">
    <property type="entry name" value="HSP90"/>
    <property type="match status" value="1"/>
</dbReference>
<dbReference type="SUPFAM" id="SSF54211">
    <property type="entry name" value="Ribosomal protein S5 domain 2-like"/>
    <property type="match status" value="1"/>
</dbReference>
<dbReference type="InterPro" id="IPR001404">
    <property type="entry name" value="Hsp90_fam"/>
</dbReference>
<comment type="subunit">
    <text evidence="10">Homodimer.</text>
</comment>
<dbReference type="GO" id="GO:0051082">
    <property type="term" value="F:unfolded protein binding"/>
    <property type="evidence" value="ECO:0007669"/>
    <property type="project" value="UniProtKB-UniRule"/>
</dbReference>
<dbReference type="SMART" id="SM00387">
    <property type="entry name" value="HATPase_c"/>
    <property type="match status" value="1"/>
</dbReference>
<dbReference type="CDD" id="cd16927">
    <property type="entry name" value="HATPase_Hsp90-like"/>
    <property type="match status" value="1"/>
</dbReference>
<dbReference type="SUPFAM" id="SSF55874">
    <property type="entry name" value="ATPase domain of HSP90 chaperone/DNA topoisomerase II/histidine kinase"/>
    <property type="match status" value="1"/>
</dbReference>
<accession>A0A9D2GVD9</accession>
<sequence length="632" mass="72444">MAETMEFKTEVSKLLDIVIHSLYSNKDIFLRELISNASDAIDKIRYEGLTDQSKYENDTDWKIKLTPNKAAGTLTISDNGIGMDYDEVINTLGTIANSGTKEFMKMLEEKNAKDAVELIGQFGVGFYSAFMVADKVTVITRKAGHDKAVKWESQAAGTFEISEAVRPSRGTDIILHLKDDDKKYLDEWTLRDLVSKYSDYIEHPIVMDVERPKKDAEGKPLEEKEIKEEVLNSRKAIWLRNKSEITEEEYNDFYKHITHDYSDPLKTIHFKVEGTHEFAGLLYIPKMKPFDIIYKEYKSGPMLYVRRVQIMEHCEELLPPYLRFVKGVVESNDLPLNISREILQNNKLIEVMRKNITKRVLDTLTEMKNKEYDKYVSFYKEFGRILKEGLHFEYDKKENIADLVLAESTSTEEGKYTTFADYVSRMKEGQNDIYYILSASRAEAMASPYMEGLTNKGYEVLILTDDIDDIVISALGEYKGKQFKSVVKGDINLTDEEKAAKEKKTEELSSILGFIKEQLKDKVADVRLSSRLTDSPVCLVRGETDFDPHIEQIMKAMGQAYMASKRTMEINAEHPLFIKLNELFNADKESPVLKEYVDMLYDEALILEGAKPVDAGLFAKRVASLMIKGLEK</sequence>
<dbReference type="GO" id="GO:0140662">
    <property type="term" value="F:ATP-dependent protein folding chaperone"/>
    <property type="evidence" value="ECO:0007669"/>
    <property type="project" value="InterPro"/>
</dbReference>
<feature type="binding site" evidence="11">
    <location>
        <begin position="121"/>
        <end position="126"/>
    </location>
    <ligand>
        <name>ATP</name>
        <dbReference type="ChEBI" id="CHEBI:30616"/>
    </ligand>
</feature>
<dbReference type="PRINTS" id="PR00775">
    <property type="entry name" value="HEATSHOCK90"/>
</dbReference>
<dbReference type="InterPro" id="IPR019805">
    <property type="entry name" value="Heat_shock_protein_90_CS"/>
</dbReference>
<keyword evidence="3 10" id="KW-0963">Cytoplasm</keyword>
<dbReference type="GO" id="GO:0005524">
    <property type="term" value="F:ATP binding"/>
    <property type="evidence" value="ECO:0007669"/>
    <property type="project" value="UniProtKB-UniRule"/>
</dbReference>
<dbReference type="InterPro" id="IPR036890">
    <property type="entry name" value="HATPase_C_sf"/>
</dbReference>
<proteinExistence type="inferred from homology"/>
<feature type="region of interest" description="C" evidence="10">
    <location>
        <begin position="553"/>
        <end position="632"/>
    </location>
</feature>
<dbReference type="Pfam" id="PF13589">
    <property type="entry name" value="HATPase_c_3"/>
    <property type="match status" value="1"/>
</dbReference>
<dbReference type="Proteomes" id="UP000824176">
    <property type="component" value="Unassembled WGS sequence"/>
</dbReference>
<dbReference type="HAMAP" id="MF_00505">
    <property type="entry name" value="HSP90"/>
    <property type="match status" value="1"/>
</dbReference>
<feature type="binding site" evidence="11">
    <location>
        <position position="36"/>
    </location>
    <ligand>
        <name>ATP</name>
        <dbReference type="ChEBI" id="CHEBI:30616"/>
    </ligand>
</feature>
<evidence type="ECO:0000256" key="1">
    <source>
        <dbReference type="ARBA" id="ARBA00004496"/>
    </source>
</evidence>
<comment type="function">
    <text evidence="8 10">Molecular chaperone. Has ATPase activity.</text>
</comment>
<comment type="caution">
    <text evidence="13">The sequence shown here is derived from an EMBL/GenBank/DDBJ whole genome shotgun (WGS) entry which is preliminary data.</text>
</comment>
<dbReference type="Gene3D" id="1.20.120.790">
    <property type="entry name" value="Heat shock protein 90, C-terminal domain"/>
    <property type="match status" value="1"/>
</dbReference>
<dbReference type="Gene3D" id="3.30.565.10">
    <property type="entry name" value="Histidine kinase-like ATPase, C-terminal domain"/>
    <property type="match status" value="1"/>
</dbReference>
<dbReference type="FunFam" id="3.30.230.80:FF:000002">
    <property type="entry name" value="Molecular chaperone HtpG"/>
    <property type="match status" value="1"/>
</dbReference>
<dbReference type="InterPro" id="IPR020568">
    <property type="entry name" value="Ribosomal_Su5_D2-typ_SF"/>
</dbReference>
<organism evidence="13 14">
    <name type="scientific">Candidatus Mucispirillum faecigallinarum</name>
    <dbReference type="NCBI Taxonomy" id="2838699"/>
    <lineage>
        <taxon>Bacteria</taxon>
        <taxon>Pseudomonadati</taxon>
        <taxon>Deferribacterota</taxon>
        <taxon>Deferribacteres</taxon>
        <taxon>Deferribacterales</taxon>
        <taxon>Mucispirillaceae</taxon>
        <taxon>Mucispirillum</taxon>
    </lineage>
</organism>
<evidence type="ECO:0000256" key="9">
    <source>
        <dbReference type="ARBA" id="ARBA00070675"/>
    </source>
</evidence>
<evidence type="ECO:0000256" key="2">
    <source>
        <dbReference type="ARBA" id="ARBA00008239"/>
    </source>
</evidence>
<keyword evidence="7 10" id="KW-0143">Chaperone</keyword>
<evidence type="ECO:0000256" key="6">
    <source>
        <dbReference type="ARBA" id="ARBA00023016"/>
    </source>
</evidence>
<dbReference type="GO" id="GO:0005737">
    <property type="term" value="C:cytoplasm"/>
    <property type="evidence" value="ECO:0007669"/>
    <property type="project" value="UniProtKB-SubCell"/>
</dbReference>
<feature type="binding site" evidence="11">
    <location>
        <position position="340"/>
    </location>
    <ligand>
        <name>ATP</name>
        <dbReference type="ChEBI" id="CHEBI:30616"/>
    </ligand>
</feature>
<evidence type="ECO:0000256" key="7">
    <source>
        <dbReference type="ARBA" id="ARBA00023186"/>
    </source>
</evidence>
<dbReference type="InterPro" id="IPR020575">
    <property type="entry name" value="Hsp90_N"/>
</dbReference>
<evidence type="ECO:0000256" key="4">
    <source>
        <dbReference type="ARBA" id="ARBA00022741"/>
    </source>
</evidence>
<feature type="binding site" evidence="11">
    <location>
        <position position="78"/>
    </location>
    <ligand>
        <name>ATP</name>
        <dbReference type="ChEBI" id="CHEBI:30616"/>
    </ligand>
</feature>
<evidence type="ECO:0000256" key="10">
    <source>
        <dbReference type="HAMAP-Rule" id="MF_00505"/>
    </source>
</evidence>
<evidence type="ECO:0000313" key="14">
    <source>
        <dbReference type="Proteomes" id="UP000824176"/>
    </source>
</evidence>
<evidence type="ECO:0000256" key="11">
    <source>
        <dbReference type="PIRSR" id="PIRSR002583-1"/>
    </source>
</evidence>
<comment type="caution">
    <text evidence="10">Lacks conserved residue(s) required for the propagation of feature annotation.</text>
</comment>
<dbReference type="SUPFAM" id="SSF110942">
    <property type="entry name" value="HSP90 C-terminal domain"/>
    <property type="match status" value="1"/>
</dbReference>
<reference evidence="13" key="1">
    <citation type="journal article" date="2021" name="PeerJ">
        <title>Extensive microbial diversity within the chicken gut microbiome revealed by metagenomics and culture.</title>
        <authorList>
            <person name="Gilroy R."/>
            <person name="Ravi A."/>
            <person name="Getino M."/>
            <person name="Pursley I."/>
            <person name="Horton D.L."/>
            <person name="Alikhan N.F."/>
            <person name="Baker D."/>
            <person name="Gharbi K."/>
            <person name="Hall N."/>
            <person name="Watson M."/>
            <person name="Adriaenssens E.M."/>
            <person name="Foster-Nyarko E."/>
            <person name="Jarju S."/>
            <person name="Secka A."/>
            <person name="Antonio M."/>
            <person name="Oren A."/>
            <person name="Chaudhuri R.R."/>
            <person name="La Ragione R."/>
            <person name="Hildebrand F."/>
            <person name="Pallen M.J."/>
        </authorList>
    </citation>
    <scope>NUCLEOTIDE SEQUENCE</scope>
    <source>
        <strain evidence="13">ChiW4-1371</strain>
    </source>
</reference>
<dbReference type="NCBIfam" id="NF003555">
    <property type="entry name" value="PRK05218.1"/>
    <property type="match status" value="1"/>
</dbReference>
<feature type="binding site" evidence="11">
    <location>
        <position position="32"/>
    </location>
    <ligand>
        <name>ATP</name>
        <dbReference type="ChEBI" id="CHEBI:30616"/>
    </ligand>
</feature>
<protein>
    <recommendedName>
        <fullName evidence="9 10">Chaperone protein HtpG</fullName>
    </recommendedName>
    <alternativeName>
        <fullName evidence="10">Heat shock protein HtpG</fullName>
    </alternativeName>
    <alternativeName>
        <fullName evidence="10">High temperature protein G</fullName>
    </alternativeName>
</protein>
<dbReference type="PIRSF" id="PIRSF002583">
    <property type="entry name" value="Hsp90"/>
    <property type="match status" value="1"/>
</dbReference>
<dbReference type="InterPro" id="IPR003594">
    <property type="entry name" value="HATPase_dom"/>
</dbReference>
<keyword evidence="5 10" id="KW-0067">ATP-binding</keyword>
<feature type="domain" description="Histidine kinase/HSP90-like ATPase" evidence="12">
    <location>
        <begin position="25"/>
        <end position="181"/>
    </location>
</feature>
<dbReference type="PROSITE" id="PS00298">
    <property type="entry name" value="HSP90"/>
    <property type="match status" value="1"/>
</dbReference>
<gene>
    <name evidence="10 13" type="primary">htpG</name>
    <name evidence="13" type="ORF">H9804_09080</name>
</gene>
<evidence type="ECO:0000259" key="12">
    <source>
        <dbReference type="SMART" id="SM00387"/>
    </source>
</evidence>
<comment type="subcellular location">
    <subcellularLocation>
        <location evidence="1 10">Cytoplasm</location>
    </subcellularLocation>
</comment>
<evidence type="ECO:0000256" key="5">
    <source>
        <dbReference type="ARBA" id="ARBA00022840"/>
    </source>
</evidence>
<reference evidence="13" key="2">
    <citation type="submission" date="2021-04" db="EMBL/GenBank/DDBJ databases">
        <authorList>
            <person name="Gilroy R."/>
        </authorList>
    </citation>
    <scope>NUCLEOTIDE SEQUENCE</scope>
    <source>
        <strain evidence="13">ChiW4-1371</strain>
    </source>
</reference>